<sequence>MTGAACLFEPAPVDTGDVLASIRRLIASDNATPGARGEGVRMSGAPFARDGALPCATSLGCARSAKAPFVGSDRTAALSEADPVALPGMIRHLATDLGQAPLRLKPEAMIATAEATGHAAGSLRLSQEIAAPRPAAAPPEEAASSAGQAAADPSLDEIAVASDTAPVVTTGPDAQSVLDAGSGSPAAQGFSARDSNPHDLPSPSNKETTMHAYPTGVVSPLHAEPVMAGAAERCPQNMAPAAAVAAAAPASAIPMAEENPLRALLREVVREEFEAEMQRRLDDNLRGMIRGEIVVALTEALVRRPA</sequence>
<comment type="caution">
    <text evidence="2">The sequence shown here is derived from an EMBL/GenBank/DDBJ whole genome shotgun (WGS) entry which is preliminary data.</text>
</comment>
<feature type="region of interest" description="Disordered" evidence="1">
    <location>
        <begin position="131"/>
        <end position="152"/>
    </location>
</feature>
<organism evidence="2 3">
    <name type="scientific">Paracoccus niistensis</name>
    <dbReference type="NCBI Taxonomy" id="632935"/>
    <lineage>
        <taxon>Bacteria</taxon>
        <taxon>Pseudomonadati</taxon>
        <taxon>Pseudomonadota</taxon>
        <taxon>Alphaproteobacteria</taxon>
        <taxon>Rhodobacterales</taxon>
        <taxon>Paracoccaceae</taxon>
        <taxon>Paracoccus</taxon>
    </lineage>
</organism>
<name>A0ABV6I580_9RHOB</name>
<protein>
    <submittedName>
        <fullName evidence="2">Uncharacterized protein</fullName>
    </submittedName>
</protein>
<accession>A0ABV6I580</accession>
<gene>
    <name evidence="2" type="ORF">ACFFII_10215</name>
</gene>
<evidence type="ECO:0000313" key="3">
    <source>
        <dbReference type="Proteomes" id="UP001589799"/>
    </source>
</evidence>
<keyword evidence="3" id="KW-1185">Reference proteome</keyword>
<dbReference type="RefSeq" id="WP_377698767.1">
    <property type="nucleotide sequence ID" value="NZ_JBHLWE010000029.1"/>
</dbReference>
<evidence type="ECO:0000256" key="1">
    <source>
        <dbReference type="SAM" id="MobiDB-lite"/>
    </source>
</evidence>
<dbReference type="EMBL" id="JBHLWE010000029">
    <property type="protein sequence ID" value="MFC0341137.1"/>
    <property type="molecule type" value="Genomic_DNA"/>
</dbReference>
<proteinExistence type="predicted"/>
<feature type="region of interest" description="Disordered" evidence="1">
    <location>
        <begin position="167"/>
        <end position="205"/>
    </location>
</feature>
<dbReference type="Proteomes" id="UP001589799">
    <property type="component" value="Unassembled WGS sequence"/>
</dbReference>
<reference evidence="2 3" key="1">
    <citation type="submission" date="2024-09" db="EMBL/GenBank/DDBJ databases">
        <authorList>
            <person name="Sun Q."/>
            <person name="Mori K."/>
        </authorList>
    </citation>
    <scope>NUCLEOTIDE SEQUENCE [LARGE SCALE GENOMIC DNA]</scope>
    <source>
        <strain evidence="2 3">KCTC 22789</strain>
    </source>
</reference>
<evidence type="ECO:0000313" key="2">
    <source>
        <dbReference type="EMBL" id="MFC0341137.1"/>
    </source>
</evidence>